<proteinExistence type="predicted"/>
<dbReference type="Pfam" id="PF12078">
    <property type="entry name" value="DUF3557"/>
    <property type="match status" value="1"/>
</dbReference>
<dbReference type="EMBL" id="DS268511">
    <property type="protein sequence ID" value="EFO84005.1"/>
    <property type="molecule type" value="Genomic_DNA"/>
</dbReference>
<dbReference type="InParanoid" id="E3N218"/>
<evidence type="ECO:0008006" key="3">
    <source>
        <dbReference type="Google" id="ProtNLM"/>
    </source>
</evidence>
<sequence length="221" mass="25867">MFLPLSYPRLKCVLENLEAVKRAHIMGRSSGLQKLDKLIPLHLEDFYFNRDEMTINRLIIKYDKDEVKFEMNGKTFGRQISVSREDRMKKFINLFTQDVDLKFRVNSLSTPYACFNSAISFIDPRSLPLKTLYTSIANPSTFDNQIIQFAETLNLNLFIDRIVIVEDLKKLNNKKVVFNYLDYTRVDMVSLIRYHVETKKDIRTTFVISTSDKGFINNALL</sequence>
<evidence type="ECO:0000313" key="1">
    <source>
        <dbReference type="EMBL" id="EFO84005.1"/>
    </source>
</evidence>
<gene>
    <name evidence="1" type="ORF">CRE_17437</name>
</gene>
<evidence type="ECO:0000313" key="2">
    <source>
        <dbReference type="Proteomes" id="UP000008281"/>
    </source>
</evidence>
<keyword evidence="2" id="KW-1185">Reference proteome</keyword>
<organism evidence="2">
    <name type="scientific">Caenorhabditis remanei</name>
    <name type="common">Caenorhabditis vulgaris</name>
    <dbReference type="NCBI Taxonomy" id="31234"/>
    <lineage>
        <taxon>Eukaryota</taxon>
        <taxon>Metazoa</taxon>
        <taxon>Ecdysozoa</taxon>
        <taxon>Nematoda</taxon>
        <taxon>Chromadorea</taxon>
        <taxon>Rhabditida</taxon>
        <taxon>Rhabditina</taxon>
        <taxon>Rhabditomorpha</taxon>
        <taxon>Rhabditoidea</taxon>
        <taxon>Rhabditidae</taxon>
        <taxon>Peloderinae</taxon>
        <taxon>Caenorhabditis</taxon>
    </lineage>
</organism>
<reference evidence="1" key="1">
    <citation type="submission" date="2007-07" db="EMBL/GenBank/DDBJ databases">
        <title>PCAP assembly of the Caenorhabditis remanei genome.</title>
        <authorList>
            <consortium name="The Caenorhabditis remanei Sequencing Consortium"/>
            <person name="Wilson R.K."/>
        </authorList>
    </citation>
    <scope>NUCLEOTIDE SEQUENCE [LARGE SCALE GENOMIC DNA]</scope>
    <source>
        <strain evidence="1">PB4641</strain>
    </source>
</reference>
<dbReference type="PANTHER" id="PTHR31379">
    <property type="entry name" value="F-BOX C PROTEIN-RELATED-RELATED"/>
    <property type="match status" value="1"/>
</dbReference>
<dbReference type="InterPro" id="IPR021942">
    <property type="entry name" value="DUF3557"/>
</dbReference>
<dbReference type="AlphaFoldDB" id="E3N218"/>
<name>E3N218_CAERE</name>
<dbReference type="PANTHER" id="PTHR31379:SF1">
    <property type="entry name" value="F-BOX C PROTEIN-RELATED"/>
    <property type="match status" value="1"/>
</dbReference>
<dbReference type="Proteomes" id="UP000008281">
    <property type="component" value="Unassembled WGS sequence"/>
</dbReference>
<dbReference type="HOGENOM" id="CLU_042576_3_1_1"/>
<protein>
    <recommendedName>
        <fullName evidence="3">DUF38 domain-containing protein</fullName>
    </recommendedName>
</protein>
<accession>E3N218</accession>